<evidence type="ECO:0000313" key="3">
    <source>
        <dbReference type="EMBL" id="MVO85272.1"/>
    </source>
</evidence>
<feature type="region of interest" description="Disordered" evidence="1">
    <location>
        <begin position="28"/>
        <end position="63"/>
    </location>
</feature>
<accession>A0A6L6WSP6</accession>
<reference evidence="3 4" key="1">
    <citation type="submission" date="2019-11" db="EMBL/GenBank/DDBJ databases">
        <title>Streptomyces typhae sp. nov., a novel endophytic actinomycete isolated from the root of cattail pollen (Typha angustifolia L.).</title>
        <authorList>
            <person name="Peng C."/>
        </authorList>
    </citation>
    <scope>NUCLEOTIDE SEQUENCE [LARGE SCALE GENOMIC DNA]</scope>
    <source>
        <strain evidence="4">p1417</strain>
    </source>
</reference>
<dbReference type="InterPro" id="IPR043917">
    <property type="entry name" value="DUF5753"/>
</dbReference>
<organism evidence="3 4">
    <name type="scientific">Streptomyces typhae</name>
    <dbReference type="NCBI Taxonomy" id="2681492"/>
    <lineage>
        <taxon>Bacteria</taxon>
        <taxon>Bacillati</taxon>
        <taxon>Actinomycetota</taxon>
        <taxon>Actinomycetes</taxon>
        <taxon>Kitasatosporales</taxon>
        <taxon>Streptomycetaceae</taxon>
        <taxon>Streptomyces</taxon>
    </lineage>
</organism>
<dbReference type="InterPro" id="IPR001387">
    <property type="entry name" value="Cro/C1-type_HTH"/>
</dbReference>
<keyword evidence="4" id="KW-1185">Reference proteome</keyword>
<feature type="domain" description="HTH cro/C1-type" evidence="2">
    <location>
        <begin position="76"/>
        <end position="131"/>
    </location>
</feature>
<evidence type="ECO:0000256" key="1">
    <source>
        <dbReference type="SAM" id="MobiDB-lite"/>
    </source>
</evidence>
<dbReference type="EMBL" id="WPNZ01000005">
    <property type="protein sequence ID" value="MVO85272.1"/>
    <property type="molecule type" value="Genomic_DNA"/>
</dbReference>
<proteinExistence type="predicted"/>
<evidence type="ECO:0000313" key="4">
    <source>
        <dbReference type="Proteomes" id="UP000483802"/>
    </source>
</evidence>
<dbReference type="PROSITE" id="PS50943">
    <property type="entry name" value="HTH_CROC1"/>
    <property type="match status" value="1"/>
</dbReference>
<dbReference type="Gene3D" id="1.10.260.40">
    <property type="entry name" value="lambda repressor-like DNA-binding domains"/>
    <property type="match status" value="1"/>
</dbReference>
<dbReference type="Proteomes" id="UP000483802">
    <property type="component" value="Unassembled WGS sequence"/>
</dbReference>
<dbReference type="Pfam" id="PF13560">
    <property type="entry name" value="HTH_31"/>
    <property type="match status" value="1"/>
</dbReference>
<dbReference type="InterPro" id="IPR010982">
    <property type="entry name" value="Lambda_DNA-bd_dom_sf"/>
</dbReference>
<dbReference type="SUPFAM" id="SSF47413">
    <property type="entry name" value="lambda repressor-like DNA-binding domains"/>
    <property type="match status" value="1"/>
</dbReference>
<comment type="caution">
    <text evidence="3">The sequence shown here is derived from an EMBL/GenBank/DDBJ whole genome shotgun (WGS) entry which is preliminary data.</text>
</comment>
<dbReference type="Pfam" id="PF19054">
    <property type="entry name" value="DUF5753"/>
    <property type="match status" value="1"/>
</dbReference>
<gene>
    <name evidence="3" type="ORF">GPA10_11030</name>
</gene>
<protein>
    <submittedName>
        <fullName evidence="3">Helix-turn-helix domain-containing protein</fullName>
    </submittedName>
</protein>
<dbReference type="SMART" id="SM00530">
    <property type="entry name" value="HTH_XRE"/>
    <property type="match status" value="1"/>
</dbReference>
<dbReference type="GO" id="GO:0003677">
    <property type="term" value="F:DNA binding"/>
    <property type="evidence" value="ECO:0007669"/>
    <property type="project" value="InterPro"/>
</dbReference>
<name>A0A6L6WSP6_9ACTN</name>
<evidence type="ECO:0000259" key="2">
    <source>
        <dbReference type="PROSITE" id="PS50943"/>
    </source>
</evidence>
<sequence length="344" mass="37720">MRGVRAPCGCRWRQGRTGRAPLHHACDSRAWQSGGGEYRETATRTGQGPGQDGGETVAQAPRASPTVAHRVLARRLQRVRVEQARLSPAQAAALVGTTHMTVRRIESAATRINPDQIERLLRAYGLRGAELRALLAQTREAAEPGWWHSRYRTVMTAPYQHWIALESASSAIRLWAPGHVPGLLQIPAYTAALYRALHPDAPAAHVDLAVELVHQRQQRRRERRARLWVILSAAALHPVIGGPAVRRAQHQALEAALAEPRTALQILPLAAGAHPLLSAPPVRHLRVDADIPDHVVEHRPAATTVTDDEDTVARWRLALDHTAAAATWPTALAPHLPPEENRHG</sequence>
<dbReference type="AlphaFoldDB" id="A0A6L6WSP6"/>